<dbReference type="AlphaFoldDB" id="A0AA92U883"/>
<comment type="caution">
    <text evidence="1">The sequence shown here is derived from an EMBL/GenBank/DDBJ whole genome shotgun (WGS) entry which is preliminary data.</text>
</comment>
<sequence length="189" mass="21264">MTGLELRRYVEYSGLTMSDVARELDTSPQNIRSKMIKERVSADFVERVKNAVSKCAPPIPDKIKQVMIDEKMHYCVTGEGLKRRIKSYGIPLNYIAAALGTSPQNLSGRLGAKSVKLDFAQKVEDVIQKYKEEIGTDSNFLLEQPEPSEEQKPSTILESVLMAKVERLESENSFLRKQVETLLAIVGQK</sequence>
<organism evidence="1 2">
    <name type="scientific">Segatella copri</name>
    <dbReference type="NCBI Taxonomy" id="165179"/>
    <lineage>
        <taxon>Bacteria</taxon>
        <taxon>Pseudomonadati</taxon>
        <taxon>Bacteroidota</taxon>
        <taxon>Bacteroidia</taxon>
        <taxon>Bacteroidales</taxon>
        <taxon>Prevotellaceae</taxon>
        <taxon>Segatella</taxon>
    </lineage>
</organism>
<dbReference type="Proteomes" id="UP000286077">
    <property type="component" value="Unassembled WGS sequence"/>
</dbReference>
<proteinExistence type="predicted"/>
<protein>
    <submittedName>
        <fullName evidence="1">MarR family transcriptional regulator</fullName>
    </submittedName>
</protein>
<accession>A0AA92U883</accession>
<gene>
    <name evidence="1" type="ORF">DWV60_00620</name>
</gene>
<reference evidence="1 2" key="1">
    <citation type="submission" date="2018-08" db="EMBL/GenBank/DDBJ databases">
        <title>A genome reference for cultivated species of the human gut microbiota.</title>
        <authorList>
            <person name="Zou Y."/>
            <person name="Xue W."/>
            <person name="Luo G."/>
        </authorList>
    </citation>
    <scope>NUCLEOTIDE SEQUENCE [LARGE SCALE GENOMIC DNA]</scope>
    <source>
        <strain evidence="1 2">AF11-14</strain>
    </source>
</reference>
<evidence type="ECO:0000313" key="1">
    <source>
        <dbReference type="EMBL" id="RGW71050.1"/>
    </source>
</evidence>
<name>A0AA92U883_9BACT</name>
<dbReference type="EMBL" id="QSAQ01000001">
    <property type="protein sequence ID" value="RGW71050.1"/>
    <property type="molecule type" value="Genomic_DNA"/>
</dbReference>
<dbReference type="RefSeq" id="WP_118139076.1">
    <property type="nucleotide sequence ID" value="NZ_QSAQ01000001.1"/>
</dbReference>
<evidence type="ECO:0000313" key="2">
    <source>
        <dbReference type="Proteomes" id="UP000286077"/>
    </source>
</evidence>